<dbReference type="EMBL" id="FOJY01000003">
    <property type="protein sequence ID" value="SFA83438.1"/>
    <property type="molecule type" value="Genomic_DNA"/>
</dbReference>
<dbReference type="SUPFAM" id="SSF56300">
    <property type="entry name" value="Metallo-dependent phosphatases"/>
    <property type="match status" value="1"/>
</dbReference>
<sequence length="362" mass="41845">MKIIHCSDLHLDSRMETNLSREQAVERKKEFFLAFEKMIFYAKVNEVKVIIIAGDFFDNSHAGLSLKKKVLSLIVDNPDIDFLYLKGRHDSKNVFDDLEIEISNLKFFSEEWTKYSYLEENLIISGIEVSKENNMSLYDSLILDKDKVNIVVMHGPEANTYSSDTEDFINIRELQNKYIDYLALGYLHDFKLEKLDNRGVFCYSGSLSGRGFDECGLKGFVVVDINNGNVEVEFAPIRQRDFYKVEVDISGLLTAKEILERIKDATKNIDSKDLVRVSLVGDVSMDCDMDLGYFYRQCKDDFYFIKIVDRTKLAIDYEDYKYDASLKGEFIRTILELDMDNEEKDKIIITGIKALSGEDIEL</sequence>
<dbReference type="InterPro" id="IPR050535">
    <property type="entry name" value="DNA_Repair-Maintenance_Comp"/>
</dbReference>
<evidence type="ECO:0000259" key="1">
    <source>
        <dbReference type="Pfam" id="PF00149"/>
    </source>
</evidence>
<reference evidence="2 3" key="1">
    <citation type="submission" date="2016-10" db="EMBL/GenBank/DDBJ databases">
        <authorList>
            <person name="de Groot N.N."/>
        </authorList>
    </citation>
    <scope>NUCLEOTIDE SEQUENCE [LARGE SCALE GENOMIC DNA]</scope>
    <source>
        <strain evidence="2 3">DSM 5522</strain>
    </source>
</reference>
<organism evidence="2 3">
    <name type="scientific">Acetitomaculum ruminis DSM 5522</name>
    <dbReference type="NCBI Taxonomy" id="1120918"/>
    <lineage>
        <taxon>Bacteria</taxon>
        <taxon>Bacillati</taxon>
        <taxon>Bacillota</taxon>
        <taxon>Clostridia</taxon>
        <taxon>Lachnospirales</taxon>
        <taxon>Lachnospiraceae</taxon>
        <taxon>Acetitomaculum</taxon>
    </lineage>
</organism>
<dbReference type="AlphaFoldDB" id="A0A1I0W539"/>
<accession>A0A1I0W539</accession>
<keyword evidence="2" id="KW-0269">Exonuclease</keyword>
<proteinExistence type="predicted"/>
<name>A0A1I0W539_9FIRM</name>
<dbReference type="InterPro" id="IPR004843">
    <property type="entry name" value="Calcineurin-like_PHP"/>
</dbReference>
<dbReference type="GO" id="GO:0004527">
    <property type="term" value="F:exonuclease activity"/>
    <property type="evidence" value="ECO:0007669"/>
    <property type="project" value="UniProtKB-KW"/>
</dbReference>
<keyword evidence="3" id="KW-1185">Reference proteome</keyword>
<feature type="domain" description="Calcineurin-like phosphoesterase" evidence="1">
    <location>
        <begin position="1"/>
        <end position="172"/>
    </location>
</feature>
<evidence type="ECO:0000313" key="3">
    <source>
        <dbReference type="Proteomes" id="UP000198838"/>
    </source>
</evidence>
<evidence type="ECO:0000313" key="2">
    <source>
        <dbReference type="EMBL" id="SFA83438.1"/>
    </source>
</evidence>
<protein>
    <submittedName>
        <fullName evidence="2">DNA repair exonuclease SbcCD nuclease subunit</fullName>
    </submittedName>
</protein>
<gene>
    <name evidence="2" type="ORF">SAMN05216249_10367</name>
</gene>
<keyword evidence="2" id="KW-0378">Hydrolase</keyword>
<dbReference type="RefSeq" id="WP_092870495.1">
    <property type="nucleotide sequence ID" value="NZ_FOJY01000003.1"/>
</dbReference>
<keyword evidence="2" id="KW-0540">Nuclease</keyword>
<dbReference type="OrthoDB" id="9773856at2"/>
<dbReference type="Pfam" id="PF00149">
    <property type="entry name" value="Metallophos"/>
    <property type="match status" value="1"/>
</dbReference>
<dbReference type="Gene3D" id="3.60.21.10">
    <property type="match status" value="1"/>
</dbReference>
<dbReference type="STRING" id="1120918.SAMN05216249_10367"/>
<dbReference type="Proteomes" id="UP000198838">
    <property type="component" value="Unassembled WGS sequence"/>
</dbReference>
<dbReference type="InterPro" id="IPR029052">
    <property type="entry name" value="Metallo-depent_PP-like"/>
</dbReference>
<dbReference type="PANTHER" id="PTHR30337">
    <property type="entry name" value="COMPONENT OF ATP-DEPENDENT DSDNA EXONUCLEASE"/>
    <property type="match status" value="1"/>
</dbReference>